<dbReference type="HOGENOM" id="CLU_3272384_0_0_6"/>
<evidence type="ECO:0000313" key="1">
    <source>
        <dbReference type="EMBL" id="EED36843.1"/>
    </source>
</evidence>
<protein>
    <submittedName>
        <fullName evidence="1">Uncharacterized protein</fullName>
    </submittedName>
</protein>
<evidence type="ECO:0000313" key="2">
    <source>
        <dbReference type="Proteomes" id="UP000004699"/>
    </source>
</evidence>
<organism evidence="1 2">
    <name type="scientific">Luminiphilus syltensis NOR5-1B</name>
    <dbReference type="NCBI Taxonomy" id="565045"/>
    <lineage>
        <taxon>Bacteria</taxon>
        <taxon>Pseudomonadati</taxon>
        <taxon>Pseudomonadota</taxon>
        <taxon>Gammaproteobacteria</taxon>
        <taxon>Cellvibrionales</taxon>
        <taxon>Halieaceae</taxon>
        <taxon>Luminiphilus</taxon>
    </lineage>
</organism>
<name>B8KTT2_9GAMM</name>
<keyword evidence="2" id="KW-1185">Reference proteome</keyword>
<proteinExistence type="predicted"/>
<dbReference type="AlphaFoldDB" id="B8KTT2"/>
<gene>
    <name evidence="1" type="ORF">NOR51B_2796</name>
</gene>
<accession>B8KTT2</accession>
<sequence length="41" mass="4502">MAEMCATAHRGFATTSDITLFLLKPGIGRILSYTLNRNGFI</sequence>
<dbReference type="EMBL" id="DS999411">
    <property type="protein sequence ID" value="EED36843.1"/>
    <property type="molecule type" value="Genomic_DNA"/>
</dbReference>
<dbReference type="Proteomes" id="UP000004699">
    <property type="component" value="Unassembled WGS sequence"/>
</dbReference>
<reference evidence="2" key="1">
    <citation type="journal article" date="2013" name="BMC Microbiol.">
        <title>Taxonomy and evolution of bacteriochlorophyll a-containing members of the OM60/NOR5 clade of marine gammaproteobacteria: description of Luminiphilus syltensis gen. nov., sp. nov., reclassification of Haliea rubra as Pseudohaliea rubra gen. nov., comb. nov., and emendation of Chromatocurvus halotolerans.</title>
        <authorList>
            <person name="Spring S."/>
            <person name="Riedel T."/>
            <person name="Sproer C."/>
            <person name="Yan S."/>
            <person name="Harder J."/>
            <person name="Fuchs B.M."/>
        </authorList>
    </citation>
    <scope>NUCLEOTIDE SEQUENCE [LARGE SCALE GENOMIC DNA]</scope>
    <source>
        <strain evidence="2">NOR51-B</strain>
    </source>
</reference>